<feature type="compositionally biased region" description="Basic residues" evidence="2">
    <location>
        <begin position="296"/>
        <end position="308"/>
    </location>
</feature>
<evidence type="ECO:0000256" key="2">
    <source>
        <dbReference type="SAM" id="MobiDB-lite"/>
    </source>
</evidence>
<accession>A0ABQ5GP89</accession>
<gene>
    <name evidence="3" type="ORF">Tco_1043442</name>
</gene>
<dbReference type="EMBL" id="BQNB010018648">
    <property type="protein sequence ID" value="GJT76717.1"/>
    <property type="molecule type" value="Genomic_DNA"/>
</dbReference>
<keyword evidence="1" id="KW-0175">Coiled coil</keyword>
<feature type="compositionally biased region" description="Basic and acidic residues" evidence="2">
    <location>
        <begin position="116"/>
        <end position="142"/>
    </location>
</feature>
<proteinExistence type="predicted"/>
<reference evidence="3" key="2">
    <citation type="submission" date="2022-01" db="EMBL/GenBank/DDBJ databases">
        <authorList>
            <person name="Yamashiro T."/>
            <person name="Shiraishi A."/>
            <person name="Satake H."/>
            <person name="Nakayama K."/>
        </authorList>
    </citation>
    <scope>NUCLEOTIDE SEQUENCE</scope>
</reference>
<feature type="coiled-coil region" evidence="1">
    <location>
        <begin position="211"/>
        <end position="238"/>
    </location>
</feature>
<comment type="caution">
    <text evidence="3">The sequence shown here is derived from an EMBL/GenBank/DDBJ whole genome shotgun (WGS) entry which is preliminary data.</text>
</comment>
<feature type="region of interest" description="Disordered" evidence="2">
    <location>
        <begin position="113"/>
        <end position="167"/>
    </location>
</feature>
<feature type="region of interest" description="Disordered" evidence="2">
    <location>
        <begin position="296"/>
        <end position="321"/>
    </location>
</feature>
<sequence length="375" mass="42665">MHEDYEYVKSLEKEVDKLESEKANFSNMYDLLLEEYLSKDVTCSYLHSLYDLNAYAELQCMYLHKVKECECLAQKLSKQTESVNNEVHNKLLKKCEQYHEIQDLKAQMQDKNIAIKPDEGTDKPKVRTDKLEVSTTKPKEVEVSTNKLGEATAEPKDGTSDESTAPTTIFRDDETILVFDKPRATSTRSILTLKPLLKIDPQDKGKKVLEEEAESDAVDEAERKFDQLAKDEEIARKEVPCSTKSCCNQKQATNKLRNQMMTYLKHVGGKKHADLKNKNFEEIKVLYKEGTKKRKSGHVKMITRKRPRLQPEDDSDDEHVSSPDGIYLVVYRVNGPSGHLTILNRELAILEQTATGKGISNSLMAGSFPKTTKPT</sequence>
<feature type="coiled-coil region" evidence="1">
    <location>
        <begin position="1"/>
        <end position="35"/>
    </location>
</feature>
<keyword evidence="4" id="KW-1185">Reference proteome</keyword>
<evidence type="ECO:0000256" key="1">
    <source>
        <dbReference type="SAM" id="Coils"/>
    </source>
</evidence>
<organism evidence="3 4">
    <name type="scientific">Tanacetum coccineum</name>
    <dbReference type="NCBI Taxonomy" id="301880"/>
    <lineage>
        <taxon>Eukaryota</taxon>
        <taxon>Viridiplantae</taxon>
        <taxon>Streptophyta</taxon>
        <taxon>Embryophyta</taxon>
        <taxon>Tracheophyta</taxon>
        <taxon>Spermatophyta</taxon>
        <taxon>Magnoliopsida</taxon>
        <taxon>eudicotyledons</taxon>
        <taxon>Gunneridae</taxon>
        <taxon>Pentapetalae</taxon>
        <taxon>asterids</taxon>
        <taxon>campanulids</taxon>
        <taxon>Asterales</taxon>
        <taxon>Asteraceae</taxon>
        <taxon>Asteroideae</taxon>
        <taxon>Anthemideae</taxon>
        <taxon>Anthemidinae</taxon>
        <taxon>Tanacetum</taxon>
    </lineage>
</organism>
<protein>
    <submittedName>
        <fullName evidence="3">Uncharacterized protein</fullName>
    </submittedName>
</protein>
<evidence type="ECO:0000313" key="4">
    <source>
        <dbReference type="Proteomes" id="UP001151760"/>
    </source>
</evidence>
<evidence type="ECO:0000313" key="3">
    <source>
        <dbReference type="EMBL" id="GJT76717.1"/>
    </source>
</evidence>
<reference evidence="3" key="1">
    <citation type="journal article" date="2022" name="Int. J. Mol. Sci.">
        <title>Draft Genome of Tanacetum Coccineum: Genomic Comparison of Closely Related Tanacetum-Family Plants.</title>
        <authorList>
            <person name="Yamashiro T."/>
            <person name="Shiraishi A."/>
            <person name="Nakayama K."/>
            <person name="Satake H."/>
        </authorList>
    </citation>
    <scope>NUCLEOTIDE SEQUENCE</scope>
</reference>
<name>A0ABQ5GP89_9ASTR</name>
<dbReference type="Proteomes" id="UP001151760">
    <property type="component" value="Unassembled WGS sequence"/>
</dbReference>